<feature type="compositionally biased region" description="Basic and acidic residues" evidence="1">
    <location>
        <begin position="329"/>
        <end position="339"/>
    </location>
</feature>
<evidence type="ECO:0000313" key="3">
    <source>
        <dbReference type="Proteomes" id="UP001465668"/>
    </source>
</evidence>
<comment type="caution">
    <text evidence="2">The sequence shown here is derived from an EMBL/GenBank/DDBJ whole genome shotgun (WGS) entry which is preliminary data.</text>
</comment>
<accession>A0ABR2XG67</accession>
<keyword evidence="3" id="KW-1185">Reference proteome</keyword>
<reference evidence="2 3" key="1">
    <citation type="submission" date="2024-02" db="EMBL/GenBank/DDBJ databases">
        <title>First draft genome assembly of two strains of Seiridium cardinale.</title>
        <authorList>
            <person name="Emiliani G."/>
            <person name="Scali E."/>
        </authorList>
    </citation>
    <scope>NUCLEOTIDE SEQUENCE [LARGE SCALE GENOMIC DNA]</scope>
    <source>
        <strain evidence="2 3">BM-138-000479</strain>
    </source>
</reference>
<dbReference type="EMBL" id="JARVKM010000057">
    <property type="protein sequence ID" value="KAK9772808.1"/>
    <property type="molecule type" value="Genomic_DNA"/>
</dbReference>
<organism evidence="2 3">
    <name type="scientific">Seiridium cardinale</name>
    <dbReference type="NCBI Taxonomy" id="138064"/>
    <lineage>
        <taxon>Eukaryota</taxon>
        <taxon>Fungi</taxon>
        <taxon>Dikarya</taxon>
        <taxon>Ascomycota</taxon>
        <taxon>Pezizomycotina</taxon>
        <taxon>Sordariomycetes</taxon>
        <taxon>Xylariomycetidae</taxon>
        <taxon>Amphisphaeriales</taxon>
        <taxon>Sporocadaceae</taxon>
        <taxon>Seiridium</taxon>
    </lineage>
</organism>
<proteinExistence type="predicted"/>
<evidence type="ECO:0000256" key="1">
    <source>
        <dbReference type="SAM" id="MobiDB-lite"/>
    </source>
</evidence>
<name>A0ABR2XG67_9PEZI</name>
<evidence type="ECO:0000313" key="2">
    <source>
        <dbReference type="EMBL" id="KAK9772808.1"/>
    </source>
</evidence>
<gene>
    <name evidence="2" type="ORF">SCAR479_10493</name>
</gene>
<protein>
    <submittedName>
        <fullName evidence="2">Uncharacterized protein</fullName>
    </submittedName>
</protein>
<sequence length="339" mass="37623">MASFALAFQRYELIKTFDTSEIDIELPFEATYRSCVVDQHHNKTELNGDLSELKGYHGRRVSVDPVLRPMALHPPQCCSNIIIGDEADALSFIELSTDKSSTLIDQPHGDSIGNLTTEQSLNVPINEETTYDHLIHEYVPRPQIDQDNTQFNRSDRLSERRRSLFGIAASLPILFRPKFLRGVPSTDSDAFLLGPRLSKAEKALQAELRGSVDDHIDVASTADIVITPSIPHYQTSSQQPSILFGIEEYLELVSQLNGQKLGKKLQIAVDDSPSVRPQKESGVARTLLERRGLAGRKISVVTNTPIGGHHIYNSSWLLSPESSADESESPQHRSEADSV</sequence>
<feature type="region of interest" description="Disordered" evidence="1">
    <location>
        <begin position="320"/>
        <end position="339"/>
    </location>
</feature>
<dbReference type="Proteomes" id="UP001465668">
    <property type="component" value="Unassembled WGS sequence"/>
</dbReference>